<dbReference type="Proteomes" id="UP001595758">
    <property type="component" value="Unassembled WGS sequence"/>
</dbReference>
<dbReference type="Pfam" id="PF12697">
    <property type="entry name" value="Abhydrolase_6"/>
    <property type="match status" value="1"/>
</dbReference>
<dbReference type="EMBL" id="JBHSAB010000001">
    <property type="protein sequence ID" value="MFC3907786.1"/>
    <property type="molecule type" value="Genomic_DNA"/>
</dbReference>
<dbReference type="GO" id="GO:0016787">
    <property type="term" value="F:hydrolase activity"/>
    <property type="evidence" value="ECO:0007669"/>
    <property type="project" value="UniProtKB-KW"/>
</dbReference>
<reference evidence="3" key="1">
    <citation type="journal article" date="2019" name="Int. J. Syst. Evol. Microbiol.">
        <title>The Global Catalogue of Microorganisms (GCM) 10K type strain sequencing project: providing services to taxonomists for standard genome sequencing and annotation.</title>
        <authorList>
            <consortium name="The Broad Institute Genomics Platform"/>
            <consortium name="The Broad Institute Genome Sequencing Center for Infectious Disease"/>
            <person name="Wu L."/>
            <person name="Ma J."/>
        </authorList>
    </citation>
    <scope>NUCLEOTIDE SEQUENCE [LARGE SCALE GENOMIC DNA]</scope>
    <source>
        <strain evidence="3">CCUG 59858</strain>
    </source>
</reference>
<organism evidence="2 3">
    <name type="scientific">Legionella dresdenensis</name>
    <dbReference type="NCBI Taxonomy" id="450200"/>
    <lineage>
        <taxon>Bacteria</taxon>
        <taxon>Pseudomonadati</taxon>
        <taxon>Pseudomonadota</taxon>
        <taxon>Gammaproteobacteria</taxon>
        <taxon>Legionellales</taxon>
        <taxon>Legionellaceae</taxon>
        <taxon>Legionella</taxon>
    </lineage>
</organism>
<dbReference type="RefSeq" id="WP_382340464.1">
    <property type="nucleotide sequence ID" value="NZ_JBHSAB010000001.1"/>
</dbReference>
<proteinExistence type="predicted"/>
<comment type="caution">
    <text evidence="2">The sequence shown here is derived from an EMBL/GenBank/DDBJ whole genome shotgun (WGS) entry which is preliminary data.</text>
</comment>
<gene>
    <name evidence="2" type="ORF">ACFORL_01655</name>
</gene>
<keyword evidence="3" id="KW-1185">Reference proteome</keyword>
<name>A0ABV8CCT4_9GAMM</name>
<sequence>MKPNIHFAHGNGFPSPCYRQLFLALEERYQVGYIDRVGHNPRYPVTENWHHLVDELIDSIRQKYNEPVIGLGHSLGGALNYLAALKQPELFQAVVMIDSPLLNRFKSRIVRLAKKLGFIDRITPAYRTRGRRQTWATYEQLEAYLRDRPLFKTFSDACLKDYIEYGCKKDENGYSLRFERSIEYMIYRTVPHHLPKYEGKLDLPAALIYGDHSDVVDGFDVRYMTKKYQIKCFKMPGTHLLPMEDPQGTAQQIFTALDAIL</sequence>
<accession>A0ABV8CCT4</accession>
<dbReference type="InterPro" id="IPR000073">
    <property type="entry name" value="AB_hydrolase_1"/>
</dbReference>
<dbReference type="PANTHER" id="PTHR43798">
    <property type="entry name" value="MONOACYLGLYCEROL LIPASE"/>
    <property type="match status" value="1"/>
</dbReference>
<feature type="domain" description="AB hydrolase-1" evidence="1">
    <location>
        <begin position="7"/>
        <end position="251"/>
    </location>
</feature>
<keyword evidence="2" id="KW-0378">Hydrolase</keyword>
<dbReference type="InterPro" id="IPR029058">
    <property type="entry name" value="AB_hydrolase_fold"/>
</dbReference>
<evidence type="ECO:0000259" key="1">
    <source>
        <dbReference type="Pfam" id="PF12697"/>
    </source>
</evidence>
<evidence type="ECO:0000313" key="3">
    <source>
        <dbReference type="Proteomes" id="UP001595758"/>
    </source>
</evidence>
<evidence type="ECO:0000313" key="2">
    <source>
        <dbReference type="EMBL" id="MFC3907786.1"/>
    </source>
</evidence>
<dbReference type="Gene3D" id="3.40.50.1820">
    <property type="entry name" value="alpha/beta hydrolase"/>
    <property type="match status" value="1"/>
</dbReference>
<dbReference type="InterPro" id="IPR050266">
    <property type="entry name" value="AB_hydrolase_sf"/>
</dbReference>
<protein>
    <submittedName>
        <fullName evidence="2">Alpha/beta fold hydrolase</fullName>
    </submittedName>
</protein>
<dbReference type="SUPFAM" id="SSF53474">
    <property type="entry name" value="alpha/beta-Hydrolases"/>
    <property type="match status" value="1"/>
</dbReference>